<gene>
    <name evidence="1" type="ORF">EVA_17433</name>
</gene>
<accession>J9FHT6</accession>
<dbReference type="EMBL" id="AMCI01006361">
    <property type="protein sequence ID" value="EJW94461.1"/>
    <property type="molecule type" value="Genomic_DNA"/>
</dbReference>
<comment type="caution">
    <text evidence="1">The sequence shown here is derived from an EMBL/GenBank/DDBJ whole genome shotgun (WGS) entry which is preliminary data.</text>
</comment>
<sequence>MSTWSRIISDDLFTSAMTETMNLGSCFNTLIQESR</sequence>
<organism evidence="1">
    <name type="scientific">gut metagenome</name>
    <dbReference type="NCBI Taxonomy" id="749906"/>
    <lineage>
        <taxon>unclassified sequences</taxon>
        <taxon>metagenomes</taxon>
        <taxon>organismal metagenomes</taxon>
    </lineage>
</organism>
<evidence type="ECO:0000313" key="1">
    <source>
        <dbReference type="EMBL" id="EJW94461.1"/>
    </source>
</evidence>
<proteinExistence type="predicted"/>
<name>J9FHT6_9ZZZZ</name>
<dbReference type="AlphaFoldDB" id="J9FHT6"/>
<protein>
    <submittedName>
        <fullName evidence="1">Uncharacterized protein</fullName>
    </submittedName>
</protein>
<reference evidence="1" key="1">
    <citation type="journal article" date="2012" name="PLoS ONE">
        <title>Gene sets for utilization of primary and secondary nutrition supplies in the distal gut of endangered iberian lynx.</title>
        <authorList>
            <person name="Alcaide M."/>
            <person name="Messina E."/>
            <person name="Richter M."/>
            <person name="Bargiela R."/>
            <person name="Peplies J."/>
            <person name="Huws S.A."/>
            <person name="Newbold C.J."/>
            <person name="Golyshin P.N."/>
            <person name="Simon M.A."/>
            <person name="Lopez G."/>
            <person name="Yakimov M.M."/>
            <person name="Ferrer M."/>
        </authorList>
    </citation>
    <scope>NUCLEOTIDE SEQUENCE</scope>
</reference>